<comment type="similarity">
    <text evidence="2">Belongs to the universal ribosomal protein uS11 family.</text>
</comment>
<evidence type="ECO:0000256" key="4">
    <source>
        <dbReference type="ARBA" id="ARBA00023128"/>
    </source>
</evidence>
<keyword evidence="4" id="KW-0496">Mitochondrion</keyword>
<protein>
    <recommendedName>
        <fullName evidence="7">Small ribosomal subunit protein uS11m</fullName>
    </recommendedName>
</protein>
<sequence length="211" mass="23336">MMGGTGKCLSIAVQSIGLTRQQYLLQSQAFRPSVCTHAKKARNMSTGGPSALSKLSASTRVTRNANNDSASMTFRLNQVVQSGYAIQDPPHHLHVYSHKHNTHITLTRPNREPLLSMSCGNIGFRKAQRSKFDAAHQLASFMMGKIQEEGHLLTMKRLEVVLRGFGPGREAFTKVLLGSEGKNIRNMVCRVTDATRLKFGGCRSKRVRRLG</sequence>
<keyword evidence="5" id="KW-0687">Ribonucleoprotein</keyword>
<dbReference type="InterPro" id="IPR036967">
    <property type="entry name" value="Ribosomal_uS11_sf"/>
</dbReference>
<keyword evidence="3 8" id="KW-0689">Ribosomal protein</keyword>
<gene>
    <name evidence="8" type="primary">MRPS18</name>
    <name evidence="8" type="ORF">I7I53_09526</name>
</gene>
<dbReference type="SUPFAM" id="SSF53137">
    <property type="entry name" value="Translational machinery components"/>
    <property type="match status" value="1"/>
</dbReference>
<accession>A0A8A1LBR9</accession>
<dbReference type="GO" id="GO:0005739">
    <property type="term" value="C:mitochondrion"/>
    <property type="evidence" value="ECO:0007669"/>
    <property type="project" value="UniProtKB-SubCell"/>
</dbReference>
<comment type="subcellular location">
    <subcellularLocation>
        <location evidence="1">Mitochondrion</location>
    </subcellularLocation>
</comment>
<dbReference type="AlphaFoldDB" id="A0A8A1LBR9"/>
<reference evidence="8" key="1">
    <citation type="submission" date="2021-01" db="EMBL/GenBank/DDBJ databases">
        <title>Chromosome-level genome assembly of a human fungal pathogen reveals clustering of transcriptionally co-regulated genes.</title>
        <authorList>
            <person name="Voorhies M."/>
            <person name="Cohen S."/>
            <person name="Shea T.P."/>
            <person name="Petrus S."/>
            <person name="Munoz J.F."/>
            <person name="Poplawski S."/>
            <person name="Goldman W.E."/>
            <person name="Michael T."/>
            <person name="Cuomo C.A."/>
            <person name="Sil A."/>
            <person name="Beyhan S."/>
        </authorList>
    </citation>
    <scope>NUCLEOTIDE SEQUENCE</scope>
    <source>
        <strain evidence="8">H88</strain>
    </source>
</reference>
<evidence type="ECO:0000256" key="2">
    <source>
        <dbReference type="ARBA" id="ARBA00006194"/>
    </source>
</evidence>
<evidence type="ECO:0000256" key="5">
    <source>
        <dbReference type="ARBA" id="ARBA00023274"/>
    </source>
</evidence>
<dbReference type="FunFam" id="3.30.420.80:FF:000011">
    <property type="entry name" value="37S ribosomal protein S18, mitochondrial"/>
    <property type="match status" value="1"/>
</dbReference>
<organism evidence="8 9">
    <name type="scientific">Ajellomyces capsulatus (strain H88)</name>
    <name type="common">Darling's disease fungus</name>
    <name type="synonym">Histoplasma capsulatum</name>
    <dbReference type="NCBI Taxonomy" id="544711"/>
    <lineage>
        <taxon>Eukaryota</taxon>
        <taxon>Fungi</taxon>
        <taxon>Dikarya</taxon>
        <taxon>Ascomycota</taxon>
        <taxon>Pezizomycotina</taxon>
        <taxon>Eurotiomycetes</taxon>
        <taxon>Eurotiomycetidae</taxon>
        <taxon>Onygenales</taxon>
        <taxon>Ajellomycetaceae</taxon>
        <taxon>Histoplasma</taxon>
    </lineage>
</organism>
<dbReference type="GO" id="GO:1990904">
    <property type="term" value="C:ribonucleoprotein complex"/>
    <property type="evidence" value="ECO:0007669"/>
    <property type="project" value="UniProtKB-KW"/>
</dbReference>
<evidence type="ECO:0000313" key="9">
    <source>
        <dbReference type="Proteomes" id="UP000663419"/>
    </source>
</evidence>
<dbReference type="HAMAP" id="MF_01310">
    <property type="entry name" value="Ribosomal_uS11"/>
    <property type="match status" value="1"/>
</dbReference>
<dbReference type="Proteomes" id="UP000663419">
    <property type="component" value="Chromosome 1"/>
</dbReference>
<evidence type="ECO:0000313" key="8">
    <source>
        <dbReference type="EMBL" id="QSS49227.1"/>
    </source>
</evidence>
<evidence type="ECO:0000256" key="1">
    <source>
        <dbReference type="ARBA" id="ARBA00004173"/>
    </source>
</evidence>
<comment type="function">
    <text evidence="6">Component of the mitochondrial ribosome (mitoribosome), a dedicated translation machinery responsible for the synthesis of mitochondrial genome-encoded proteins, including at least some of the essential transmembrane subunits of the mitochondrial respiratory chain. The mitoribosomes are attached to the mitochondrial inner membrane and translation products are cotranslationally integrated into the membrane.</text>
</comment>
<dbReference type="Gene3D" id="3.30.420.80">
    <property type="entry name" value="Ribosomal protein S11"/>
    <property type="match status" value="1"/>
</dbReference>
<dbReference type="GO" id="GO:0003735">
    <property type="term" value="F:structural constituent of ribosome"/>
    <property type="evidence" value="ECO:0007669"/>
    <property type="project" value="InterPro"/>
</dbReference>
<dbReference type="GO" id="GO:0006412">
    <property type="term" value="P:translation"/>
    <property type="evidence" value="ECO:0007669"/>
    <property type="project" value="InterPro"/>
</dbReference>
<dbReference type="PANTHER" id="PTHR11759">
    <property type="entry name" value="40S RIBOSOMAL PROTEIN S14/30S RIBOSOMAL PROTEIN S11"/>
    <property type="match status" value="1"/>
</dbReference>
<dbReference type="GO" id="GO:0005840">
    <property type="term" value="C:ribosome"/>
    <property type="evidence" value="ECO:0007669"/>
    <property type="project" value="UniProtKB-KW"/>
</dbReference>
<dbReference type="InterPro" id="IPR001971">
    <property type="entry name" value="Ribosomal_uS11"/>
</dbReference>
<name>A0A8A1LBR9_AJEC8</name>
<evidence type="ECO:0000256" key="3">
    <source>
        <dbReference type="ARBA" id="ARBA00022980"/>
    </source>
</evidence>
<dbReference type="EMBL" id="CP069102">
    <property type="protein sequence ID" value="QSS49227.1"/>
    <property type="molecule type" value="Genomic_DNA"/>
</dbReference>
<evidence type="ECO:0000256" key="7">
    <source>
        <dbReference type="ARBA" id="ARBA00070326"/>
    </source>
</evidence>
<proteinExistence type="inferred from homology"/>
<dbReference type="VEuPathDB" id="FungiDB:I7I53_09526"/>
<evidence type="ECO:0000256" key="6">
    <source>
        <dbReference type="ARBA" id="ARBA00037226"/>
    </source>
</evidence>
<dbReference type="Pfam" id="PF00411">
    <property type="entry name" value="Ribosomal_S11"/>
    <property type="match status" value="1"/>
</dbReference>